<dbReference type="InParanoid" id="F8PHF1"/>
<dbReference type="HOGENOM" id="CLU_783385_0_0_1"/>
<dbReference type="AlphaFoldDB" id="F8PHF1"/>
<protein>
    <submittedName>
        <fullName evidence="1">Uncharacterized protein</fullName>
    </submittedName>
</protein>
<sequence length="377" mass="42162">MDLLHFPEEGILDPWLVVICALVQFLPHYVATGGDILLALMLPDVCSRYKIVANKLAFRFEERLTAYNISSPPISPGGDADKQCTPSVHQELEPPISGCSFGISTGDSEEIMASRTPTQDKTHSLINIHACQKKLKPESKQELLQFVKASAAEREIMQYALLLKVAEDPKRGGHGSAEAWEALLHKQIDKFAMHILLLANTASYIGAWPVKVLMGFVTSHLWGYPGLYEDVEKWEMVVKYCCDCLTQHCSDIKEMILQAVDKNKDVIACCQKLPTYGQFKANVNITVQMCAQVAFIRMILELLTNEESFWLQVDQNLQKVTKWFAGVLEDDRMKCGIGNAERIIQASKDQTNIDTAISAGSFNNINLGVDINKRECH</sequence>
<proteinExistence type="predicted"/>
<organism evidence="2">
    <name type="scientific">Serpula lacrymans var. lacrymans (strain S7.3)</name>
    <name type="common">Dry rot fungus</name>
    <dbReference type="NCBI Taxonomy" id="936435"/>
    <lineage>
        <taxon>Eukaryota</taxon>
        <taxon>Fungi</taxon>
        <taxon>Dikarya</taxon>
        <taxon>Basidiomycota</taxon>
        <taxon>Agaricomycotina</taxon>
        <taxon>Agaricomycetes</taxon>
        <taxon>Agaricomycetidae</taxon>
        <taxon>Boletales</taxon>
        <taxon>Coniophorineae</taxon>
        <taxon>Serpulaceae</taxon>
        <taxon>Serpula</taxon>
    </lineage>
</organism>
<evidence type="ECO:0000313" key="2">
    <source>
        <dbReference type="Proteomes" id="UP000008063"/>
    </source>
</evidence>
<gene>
    <name evidence="1" type="ORF">SERLA73DRAFT_149290</name>
</gene>
<name>F8PHF1_SERL3</name>
<dbReference type="EMBL" id="GL945474">
    <property type="protein sequence ID" value="EGO04997.1"/>
    <property type="molecule type" value="Genomic_DNA"/>
</dbReference>
<dbReference type="Proteomes" id="UP000008063">
    <property type="component" value="Unassembled WGS sequence"/>
</dbReference>
<dbReference type="OrthoDB" id="3267821at2759"/>
<reference evidence="2" key="1">
    <citation type="journal article" date="2011" name="Science">
        <title>The plant cell wall-decomposing machinery underlies the functional diversity of forest fungi.</title>
        <authorList>
            <person name="Eastwood D.C."/>
            <person name="Floudas D."/>
            <person name="Binder M."/>
            <person name="Majcherczyk A."/>
            <person name="Schneider P."/>
            <person name="Aerts A."/>
            <person name="Asiegbu F.O."/>
            <person name="Baker S.E."/>
            <person name="Barry K."/>
            <person name="Bendiksby M."/>
            <person name="Blumentritt M."/>
            <person name="Coutinho P.M."/>
            <person name="Cullen D."/>
            <person name="de Vries R.P."/>
            <person name="Gathman A."/>
            <person name="Goodell B."/>
            <person name="Henrissat B."/>
            <person name="Ihrmark K."/>
            <person name="Kauserud H."/>
            <person name="Kohler A."/>
            <person name="LaButti K."/>
            <person name="Lapidus A."/>
            <person name="Lavin J.L."/>
            <person name="Lee Y.-H."/>
            <person name="Lindquist E."/>
            <person name="Lilly W."/>
            <person name="Lucas S."/>
            <person name="Morin E."/>
            <person name="Murat C."/>
            <person name="Oguiza J.A."/>
            <person name="Park J."/>
            <person name="Pisabarro A.G."/>
            <person name="Riley R."/>
            <person name="Rosling A."/>
            <person name="Salamov A."/>
            <person name="Schmidt O."/>
            <person name="Schmutz J."/>
            <person name="Skrede I."/>
            <person name="Stenlid J."/>
            <person name="Wiebenga A."/>
            <person name="Xie X."/>
            <person name="Kuees U."/>
            <person name="Hibbett D.S."/>
            <person name="Hoffmeister D."/>
            <person name="Hoegberg N."/>
            <person name="Martin F."/>
            <person name="Grigoriev I.V."/>
            <person name="Watkinson S.C."/>
        </authorList>
    </citation>
    <scope>NUCLEOTIDE SEQUENCE [LARGE SCALE GENOMIC DNA]</scope>
    <source>
        <strain evidence="2">strain S7.3</strain>
    </source>
</reference>
<accession>F8PHF1</accession>
<evidence type="ECO:0000313" key="1">
    <source>
        <dbReference type="EMBL" id="EGO04997.1"/>
    </source>
</evidence>
<keyword evidence="2" id="KW-1185">Reference proteome</keyword>